<evidence type="ECO:0000313" key="4">
    <source>
        <dbReference type="Proteomes" id="UP000243778"/>
    </source>
</evidence>
<organism evidence="3 4">
    <name type="scientific">Pseudomonas kuykendallii</name>
    <dbReference type="NCBI Taxonomy" id="1007099"/>
    <lineage>
        <taxon>Bacteria</taxon>
        <taxon>Pseudomonadati</taxon>
        <taxon>Pseudomonadota</taxon>
        <taxon>Gammaproteobacteria</taxon>
        <taxon>Pseudomonadales</taxon>
        <taxon>Pseudomonadaceae</taxon>
        <taxon>Pseudomonas</taxon>
    </lineage>
</organism>
<evidence type="ECO:0000259" key="2">
    <source>
        <dbReference type="Pfam" id="PF00535"/>
    </source>
</evidence>
<dbReference type="Proteomes" id="UP000243778">
    <property type="component" value="Unassembled WGS sequence"/>
</dbReference>
<feature type="domain" description="Glycosyltransferase 2-like" evidence="2">
    <location>
        <begin position="6"/>
        <end position="114"/>
    </location>
</feature>
<dbReference type="SUPFAM" id="SSF53448">
    <property type="entry name" value="Nucleotide-diphospho-sugar transferases"/>
    <property type="match status" value="1"/>
</dbReference>
<protein>
    <submittedName>
        <fullName evidence="3">Glycosyl transferase family 2</fullName>
    </submittedName>
</protein>
<dbReference type="Gene3D" id="3.90.550.10">
    <property type="entry name" value="Spore Coat Polysaccharide Biosynthesis Protein SpsA, Chain A"/>
    <property type="match status" value="1"/>
</dbReference>
<dbReference type="OrthoDB" id="8742915at2"/>
<name>A0A1H2W3H3_9PSED</name>
<accession>A0A1H2W3H3</accession>
<keyword evidence="1" id="KW-0997">Cell inner membrane</keyword>
<dbReference type="EMBL" id="FNNU01000002">
    <property type="protein sequence ID" value="SDW75153.1"/>
    <property type="molecule type" value="Genomic_DNA"/>
</dbReference>
<dbReference type="PANTHER" id="PTHR43685:SF11">
    <property type="entry name" value="GLYCOSYLTRANSFERASE TAGX-RELATED"/>
    <property type="match status" value="1"/>
</dbReference>
<keyword evidence="1" id="KW-0472">Membrane</keyword>
<dbReference type="STRING" id="1007099.SAMN05216287_1425"/>
<dbReference type="InterPro" id="IPR001173">
    <property type="entry name" value="Glyco_trans_2-like"/>
</dbReference>
<evidence type="ECO:0000256" key="1">
    <source>
        <dbReference type="ARBA" id="ARBA00022519"/>
    </source>
</evidence>
<sequence>MSPRVSLVVPAYNAEHYLADTLDSLLAQDYGNLEVIVVDDGSTDRTASILAGYTGKIVLLQQSNQGQSASLNRGWGHASGDILGYLSADDRLEPSAIGKLVAALLEDEQRMLVYPDYWLIDHEGRRLKQVIAPPFDHYEVVINGFCPVGPGALLRRCVLERIGGWDVRLRLIPDWDFLLRVGLCGTVHHYPETLAAFRVHEQSQTFRAPDEQRAGEYAIAVQRFFSRDDVPDSLARQQFRARANTQVLTARLHLLAGRWRKAATALAEASRCWPAWPTRYRNLKLLANGLFGLPRLRARNAWRAWLRQRLDHPLR</sequence>
<reference evidence="4" key="1">
    <citation type="submission" date="2016-10" db="EMBL/GenBank/DDBJ databases">
        <authorList>
            <person name="Varghese N."/>
            <person name="Submissions S."/>
        </authorList>
    </citation>
    <scope>NUCLEOTIDE SEQUENCE [LARGE SCALE GENOMIC DNA]</scope>
    <source>
        <strain evidence="4">NRRL B-59562</strain>
    </source>
</reference>
<dbReference type="InterPro" id="IPR050834">
    <property type="entry name" value="Glycosyltransf_2"/>
</dbReference>
<dbReference type="Pfam" id="PF00535">
    <property type="entry name" value="Glycos_transf_2"/>
    <property type="match status" value="1"/>
</dbReference>
<dbReference type="GO" id="GO:0016740">
    <property type="term" value="F:transferase activity"/>
    <property type="evidence" value="ECO:0007669"/>
    <property type="project" value="UniProtKB-KW"/>
</dbReference>
<keyword evidence="3" id="KW-0808">Transferase</keyword>
<evidence type="ECO:0000313" key="3">
    <source>
        <dbReference type="EMBL" id="SDW75153.1"/>
    </source>
</evidence>
<dbReference type="PANTHER" id="PTHR43685">
    <property type="entry name" value="GLYCOSYLTRANSFERASE"/>
    <property type="match status" value="1"/>
</dbReference>
<dbReference type="InterPro" id="IPR029044">
    <property type="entry name" value="Nucleotide-diphossugar_trans"/>
</dbReference>
<keyword evidence="1" id="KW-1003">Cell membrane</keyword>
<dbReference type="RefSeq" id="WP_090225892.1">
    <property type="nucleotide sequence ID" value="NZ_CAURGU010000002.1"/>
</dbReference>
<proteinExistence type="predicted"/>
<dbReference type="AlphaFoldDB" id="A0A1H2W3H3"/>
<gene>
    <name evidence="3" type="ORF">SAMN05216287_1425</name>
</gene>
<keyword evidence="4" id="KW-1185">Reference proteome</keyword>